<dbReference type="OrthoDB" id="70770at2759"/>
<dbReference type="GeneID" id="123409423"/>
<dbReference type="SMART" id="SM00330">
    <property type="entry name" value="PIPKc"/>
    <property type="match status" value="1"/>
</dbReference>
<dbReference type="InterPro" id="IPR003409">
    <property type="entry name" value="MORN"/>
</dbReference>
<dbReference type="eggNOG" id="KOG0229">
    <property type="taxonomic scope" value="Eukaryota"/>
</dbReference>
<feature type="region of interest" description="Disordered" evidence="8">
    <location>
        <begin position="278"/>
        <end position="316"/>
    </location>
</feature>
<dbReference type="SUPFAM" id="SSF56104">
    <property type="entry name" value="SAICAR synthase-like"/>
    <property type="match status" value="1"/>
</dbReference>
<feature type="region of interest" description="Disordered" evidence="8">
    <location>
        <begin position="330"/>
        <end position="362"/>
    </location>
</feature>
<evidence type="ECO:0000256" key="3">
    <source>
        <dbReference type="ARBA" id="ARBA00022737"/>
    </source>
</evidence>
<evidence type="ECO:0000256" key="1">
    <source>
        <dbReference type="ARBA" id="ARBA00012172"/>
    </source>
</evidence>
<dbReference type="PANTHER" id="PTHR23086:SF123">
    <property type="entry name" value="PHOSPHATIDYLINOSITOL 4-PHOSPHATE 5-KINASE"/>
    <property type="match status" value="1"/>
</dbReference>
<dbReference type="Gramene" id="HORVU.MOREX.r3.7HG0752890.1">
    <property type="protein sequence ID" value="HORVU.MOREX.r3.7HG0752890.1"/>
    <property type="gene ID" value="HORVU.MOREX.r3.7HG0752890"/>
</dbReference>
<dbReference type="KEGG" id="hvg:123409423"/>
<evidence type="ECO:0000256" key="7">
    <source>
        <dbReference type="PROSITE-ProRule" id="PRU00781"/>
    </source>
</evidence>
<dbReference type="Proteomes" id="UP000011116">
    <property type="component" value="Chromosome 7H"/>
</dbReference>
<protein>
    <recommendedName>
        <fullName evidence="1">1-phosphatidylinositol-4-phosphate 5-kinase</fullName>
        <ecNumber evidence="1">2.7.1.68</ecNumber>
    </recommendedName>
</protein>
<sequence length="838" mass="93642">MAAHAHVAATNHLQPTTHPCQPHPNAAPSFTTNSAAAGLRFAEITLPNGDVYSGTLSSQQAPEGTGRYVWAGGSCCVYEGGWRRGTRHGHGRTLWPSGAVYEGEYSAGFMDGQGTYVAGPSTTSSSWSSSSSSYKGQWKMDRKHGHGLQTYPNGDTFEGSWVQGQMDGHGRYTWANGNTYVGAMRNGAMSGKGVLTWSATGDSFQGNWLDGAMHGYGLYTWEDGGCYLGTWTRGLKDGKGTFYPERGRVPAAHQLYIDDLRNRGVLPDDISRNALQRCSPSSFDINQEPAAAPASPKLSMRNRSFERPPVKKPSLQRRWSIGVAIDKIIGGHEPGGSAGSEETQTQGCDENPAGPGPGPSLPILEREYAQGVLISEVVLNKSSSKKLSRRQSRAAKDVKRPGEMIIKGHRSYDLMLCLQLGIRYTVGKITPIQRREVQASDFGPKASFWMNFPTKGTRLTPAHRAVDFKWKDYCPVVFRNLREMFKIDTADYMVSISGSDALRELSSPGKSGSMFFLSQDDRFMIKTLRKSEVQVLLRMLRDYYRHVHTYDNTLVTKFFGLHRVKPSSGQKFRFVVMGNMFCTELRIHRRFDLKGSSLGRSTDKVKIDENTTLKDLDLNYSFYLEPSWRDALLKQIEIDSEFLKHQGIMDYSLLLGFHYRARQSLLRGGSLPESILQDNKLAVLSEQDAMEDDSAYNYREGLVLVQRGSGQDGKVAVGPHIRGSRLRSSSACYEEVDLLLPGTARLQIQLGVNMPARAEKEEEKQEDDGKSLRQVYDVVLYIGIIDILQEYSMRKKVEHAYKSVKYNPQSISVVEPRFYSERFLKFIRTVFPENSPNQ</sequence>
<evidence type="ECO:0000256" key="6">
    <source>
        <dbReference type="ARBA" id="ARBA00022840"/>
    </source>
</evidence>
<reference evidence="9" key="3">
    <citation type="submission" date="2022-01" db="UniProtKB">
        <authorList>
            <consortium name="EnsemblPlants"/>
        </authorList>
    </citation>
    <scope>IDENTIFICATION</scope>
    <source>
        <strain evidence="9">subsp. vulgare</strain>
    </source>
</reference>
<reference evidence="10" key="1">
    <citation type="journal article" date="2012" name="Nature">
        <title>A physical, genetic and functional sequence assembly of the barley genome.</title>
        <authorList>
            <consortium name="The International Barley Genome Sequencing Consortium"/>
            <person name="Mayer K.F."/>
            <person name="Waugh R."/>
            <person name="Brown J.W."/>
            <person name="Schulman A."/>
            <person name="Langridge P."/>
            <person name="Platzer M."/>
            <person name="Fincher G.B."/>
            <person name="Muehlbauer G.J."/>
            <person name="Sato K."/>
            <person name="Close T.J."/>
            <person name="Wise R.P."/>
            <person name="Stein N."/>
        </authorList>
    </citation>
    <scope>NUCLEOTIDE SEQUENCE [LARGE SCALE GENOMIC DNA]</scope>
    <source>
        <strain evidence="10">cv. Morex</strain>
    </source>
</reference>
<dbReference type="Gene3D" id="3.30.800.10">
    <property type="entry name" value="Phosphatidylinositol Phosphate Kinase II Beta"/>
    <property type="match status" value="1"/>
</dbReference>
<dbReference type="InterPro" id="IPR002498">
    <property type="entry name" value="PInositol-4-P-4/5-kinase_core"/>
</dbReference>
<keyword evidence="3" id="KW-0677">Repeat</keyword>
<dbReference type="GO" id="GO:0005886">
    <property type="term" value="C:plasma membrane"/>
    <property type="evidence" value="ECO:0000318"/>
    <property type="project" value="GO_Central"/>
</dbReference>
<keyword evidence="2 7" id="KW-0808">Transferase</keyword>
<keyword evidence="10" id="KW-1185">Reference proteome</keyword>
<dbReference type="InterPro" id="IPR027483">
    <property type="entry name" value="PInositol-4-P-4/5-kinase_C_sf"/>
</dbReference>
<organism evidence="9 10">
    <name type="scientific">Hordeum vulgare subsp. vulgare</name>
    <name type="common">Domesticated barley</name>
    <dbReference type="NCBI Taxonomy" id="112509"/>
    <lineage>
        <taxon>Eukaryota</taxon>
        <taxon>Viridiplantae</taxon>
        <taxon>Streptophyta</taxon>
        <taxon>Embryophyta</taxon>
        <taxon>Tracheophyta</taxon>
        <taxon>Spermatophyta</taxon>
        <taxon>Magnoliopsida</taxon>
        <taxon>Liliopsida</taxon>
        <taxon>Poales</taxon>
        <taxon>Poaceae</taxon>
        <taxon>BOP clade</taxon>
        <taxon>Pooideae</taxon>
        <taxon>Triticodae</taxon>
        <taxon>Triticeae</taxon>
        <taxon>Hordeinae</taxon>
        <taxon>Hordeum</taxon>
    </lineage>
</organism>
<dbReference type="Gene3D" id="3.30.810.10">
    <property type="entry name" value="2-Layer Sandwich"/>
    <property type="match status" value="1"/>
</dbReference>
<dbReference type="CDD" id="cd17302">
    <property type="entry name" value="PIPKc_AtPIP5K_like"/>
    <property type="match status" value="1"/>
</dbReference>
<name>M0WPF0_HORVV</name>
<evidence type="ECO:0000256" key="8">
    <source>
        <dbReference type="SAM" id="MobiDB-lite"/>
    </source>
</evidence>
<dbReference type="EC" id="2.7.1.68" evidence="1"/>
<gene>
    <name evidence="9" type="primary">LOC123409423</name>
</gene>
<accession>M0WPF0</accession>
<dbReference type="GO" id="GO:0005524">
    <property type="term" value="F:ATP binding"/>
    <property type="evidence" value="ECO:0007669"/>
    <property type="project" value="UniProtKB-UniRule"/>
</dbReference>
<keyword evidence="4 7" id="KW-0547">Nucleotide-binding</keyword>
<dbReference type="SMR" id="M0WPF0"/>
<reference evidence="9" key="2">
    <citation type="submission" date="2020-10" db="EMBL/GenBank/DDBJ databases">
        <authorList>
            <person name="Scholz U."/>
            <person name="Mascher M."/>
            <person name="Fiebig A."/>
        </authorList>
    </citation>
    <scope>NUCLEOTIDE SEQUENCE [LARGE SCALE GENOMIC DNA]</scope>
    <source>
        <strain evidence="9">cv. Morex</strain>
    </source>
</reference>
<dbReference type="PANTHER" id="PTHR23086">
    <property type="entry name" value="PHOSPHATIDYLINOSITOL-4-PHOSPHATE 5-KINASE"/>
    <property type="match status" value="1"/>
</dbReference>
<dbReference type="InterPro" id="IPR017163">
    <property type="entry name" value="PIno-4-P-5_kinase_pln"/>
</dbReference>
<keyword evidence="6 7" id="KW-0067">ATP-binding</keyword>
<dbReference type="InterPro" id="IPR027484">
    <property type="entry name" value="PInositol-4-P-5-kinase_N"/>
</dbReference>
<dbReference type="GO" id="GO:0046854">
    <property type="term" value="P:phosphatidylinositol phosphate biosynthetic process"/>
    <property type="evidence" value="ECO:0000318"/>
    <property type="project" value="GO_Central"/>
</dbReference>
<dbReference type="GO" id="GO:0016308">
    <property type="term" value="F:1-phosphatidylinositol-4-phosphate 5-kinase activity"/>
    <property type="evidence" value="ECO:0000318"/>
    <property type="project" value="GO_Central"/>
</dbReference>
<dbReference type="AlphaFoldDB" id="M0WPF0"/>
<dbReference type="RefSeq" id="XP_044958266.1">
    <property type="nucleotide sequence ID" value="XM_045102331.1"/>
</dbReference>
<keyword evidence="5 7" id="KW-0418">Kinase</keyword>
<dbReference type="InterPro" id="IPR023610">
    <property type="entry name" value="PInositol-4/5-P-5/4-kinase"/>
</dbReference>
<dbReference type="ExpressionAtlas" id="M0WPF0">
    <property type="expression patterns" value="baseline"/>
</dbReference>
<evidence type="ECO:0000256" key="5">
    <source>
        <dbReference type="ARBA" id="ARBA00022777"/>
    </source>
</evidence>
<feature type="region of interest" description="Disordered" evidence="8">
    <location>
        <begin position="1"/>
        <end position="31"/>
    </location>
</feature>
<evidence type="ECO:0000256" key="4">
    <source>
        <dbReference type="ARBA" id="ARBA00022741"/>
    </source>
</evidence>
<dbReference type="Pfam" id="PF02493">
    <property type="entry name" value="MORN"/>
    <property type="match status" value="7"/>
</dbReference>
<dbReference type="EnsemblPlants" id="HORVU.MOREX.r3.7HG0752890.1">
    <property type="protein sequence ID" value="HORVU.MOREX.r3.7HG0752890.1"/>
    <property type="gene ID" value="HORVU.MOREX.r3.7HG0752890"/>
</dbReference>
<dbReference type="SUPFAM" id="SSF82185">
    <property type="entry name" value="Histone H3 K4-specific methyltransferase SET7/9 N-terminal domain"/>
    <property type="match status" value="3"/>
</dbReference>
<dbReference type="PaxDb" id="4513-MLOC_53443.4"/>
<dbReference type="PIRSF" id="PIRSF037274">
    <property type="entry name" value="PIP5K_plant_prd"/>
    <property type="match status" value="1"/>
</dbReference>
<evidence type="ECO:0000256" key="2">
    <source>
        <dbReference type="ARBA" id="ARBA00022679"/>
    </source>
</evidence>
<dbReference type="Gene3D" id="2.20.110.10">
    <property type="entry name" value="Histone H3 K4-specific methyltransferase SET7/9 N-terminal domain"/>
    <property type="match status" value="4"/>
</dbReference>
<evidence type="ECO:0000313" key="10">
    <source>
        <dbReference type="Proteomes" id="UP000011116"/>
    </source>
</evidence>
<dbReference type="FunFam" id="3.30.800.10:FF:000003">
    <property type="entry name" value="Phosphatidylinositol 4-phosphate 5-kinase"/>
    <property type="match status" value="1"/>
</dbReference>
<evidence type="ECO:0000313" key="9">
    <source>
        <dbReference type="EnsemblPlants" id="HORVU.MOREX.r3.7HG0752890.1"/>
    </source>
</evidence>
<dbReference type="Pfam" id="PF01504">
    <property type="entry name" value="PIP5K"/>
    <property type="match status" value="1"/>
</dbReference>
<dbReference type="PROSITE" id="PS51455">
    <property type="entry name" value="PIPK"/>
    <property type="match status" value="1"/>
</dbReference>
<dbReference type="SMART" id="SM00698">
    <property type="entry name" value="MORN"/>
    <property type="match status" value="8"/>
</dbReference>
<proteinExistence type="predicted"/>